<dbReference type="Pfam" id="PF00560">
    <property type="entry name" value="LRR_1"/>
    <property type="match status" value="1"/>
</dbReference>
<dbReference type="InterPro" id="IPR003591">
    <property type="entry name" value="Leu-rich_rpt_typical-subtyp"/>
</dbReference>
<reference evidence="17" key="1">
    <citation type="submission" date="2025-08" db="UniProtKB">
        <authorList>
            <consortium name="RefSeq"/>
        </authorList>
    </citation>
    <scope>IDENTIFICATION</scope>
    <source>
        <tissue evidence="17">Whole blood</tissue>
    </source>
</reference>
<accession>A0A8M1GMX0</accession>
<organism evidence="16 17">
    <name type="scientific">Ursus maritimus</name>
    <name type="common">Polar bear</name>
    <name type="synonym">Thalarctos maritimus</name>
    <dbReference type="NCBI Taxonomy" id="29073"/>
    <lineage>
        <taxon>Eukaryota</taxon>
        <taxon>Metazoa</taxon>
        <taxon>Chordata</taxon>
        <taxon>Craniata</taxon>
        <taxon>Vertebrata</taxon>
        <taxon>Euteleostomi</taxon>
        <taxon>Mammalia</taxon>
        <taxon>Eutheria</taxon>
        <taxon>Laurasiatheria</taxon>
        <taxon>Carnivora</taxon>
        <taxon>Caniformia</taxon>
        <taxon>Ursidae</taxon>
        <taxon>Ursus</taxon>
    </lineage>
</organism>
<evidence type="ECO:0000256" key="9">
    <source>
        <dbReference type="ARBA" id="ARBA00053126"/>
    </source>
</evidence>
<evidence type="ECO:0000256" key="5">
    <source>
        <dbReference type="ARBA" id="ARBA00022729"/>
    </source>
</evidence>
<feature type="region of interest" description="Disordered" evidence="13">
    <location>
        <begin position="425"/>
        <end position="459"/>
    </location>
</feature>
<dbReference type="PANTHER" id="PTHR24369">
    <property type="entry name" value="ANTIGEN BSP, PUTATIVE-RELATED"/>
    <property type="match status" value="1"/>
</dbReference>
<feature type="region of interest" description="Disordered" evidence="13">
    <location>
        <begin position="794"/>
        <end position="817"/>
    </location>
</feature>
<dbReference type="FunFam" id="3.80.10.10:FF:000368">
    <property type="entry name" value="Chondroadherin like"/>
    <property type="match status" value="1"/>
</dbReference>
<keyword evidence="3" id="KW-0272">Extracellular matrix</keyword>
<feature type="domain" description="LRRNT" evidence="14">
    <location>
        <begin position="101"/>
        <end position="135"/>
    </location>
</feature>
<dbReference type="SUPFAM" id="SSF52058">
    <property type="entry name" value="L domain-like"/>
    <property type="match status" value="2"/>
</dbReference>
<dbReference type="FunFam" id="3.80.10.10:FF:000311">
    <property type="entry name" value="Chondroadherin-like a"/>
    <property type="match status" value="1"/>
</dbReference>
<feature type="compositionally biased region" description="Basic residues" evidence="13">
    <location>
        <begin position="794"/>
        <end position="813"/>
    </location>
</feature>
<comment type="subcellular location">
    <subcellularLocation>
        <location evidence="1">Secreted</location>
        <location evidence="1">Extracellular space</location>
        <location evidence="1">Extracellular matrix</location>
    </subcellularLocation>
</comment>
<evidence type="ECO:0000256" key="10">
    <source>
        <dbReference type="ARBA" id="ARBA00061422"/>
    </source>
</evidence>
<dbReference type="InterPro" id="IPR001611">
    <property type="entry name" value="Leu-rich_rpt"/>
</dbReference>
<evidence type="ECO:0000256" key="12">
    <source>
        <dbReference type="ARBA" id="ARBA00071892"/>
    </source>
</evidence>
<dbReference type="InterPro" id="IPR000483">
    <property type="entry name" value="Cys-rich_flank_reg_C"/>
</dbReference>
<evidence type="ECO:0000256" key="4">
    <source>
        <dbReference type="ARBA" id="ARBA00022614"/>
    </source>
</evidence>
<dbReference type="InterPro" id="IPR032675">
    <property type="entry name" value="LRR_dom_sf"/>
</dbReference>
<dbReference type="Pfam" id="PF13855">
    <property type="entry name" value="LRR_8"/>
    <property type="match status" value="7"/>
</dbReference>
<dbReference type="PANTHER" id="PTHR24369:SF213">
    <property type="entry name" value="INSULIN LIKE GROWTH FACTOR BINDING PROTEIN ACID LABILE SUBUNIT"/>
    <property type="match status" value="1"/>
</dbReference>
<feature type="domain" description="LRRCT" evidence="15">
    <location>
        <begin position="379"/>
        <end position="427"/>
    </location>
</feature>
<proteinExistence type="inferred from homology"/>
<feature type="domain" description="LRRCT" evidence="15">
    <location>
        <begin position="739"/>
        <end position="787"/>
    </location>
</feature>
<evidence type="ECO:0000313" key="16">
    <source>
        <dbReference type="Proteomes" id="UP000261680"/>
    </source>
</evidence>
<evidence type="ECO:0000259" key="15">
    <source>
        <dbReference type="SMART" id="SM00082"/>
    </source>
</evidence>
<keyword evidence="6" id="KW-0677">Repeat</keyword>
<dbReference type="AlphaFoldDB" id="A0A8M1GMX0"/>
<keyword evidence="7" id="KW-1015">Disulfide bond</keyword>
<evidence type="ECO:0000256" key="13">
    <source>
        <dbReference type="SAM" id="MobiDB-lite"/>
    </source>
</evidence>
<dbReference type="InterPro" id="IPR000372">
    <property type="entry name" value="LRRNT"/>
</dbReference>
<dbReference type="Proteomes" id="UP000261680">
    <property type="component" value="Unplaced"/>
</dbReference>
<keyword evidence="16" id="KW-1185">Reference proteome</keyword>
<feature type="domain" description="LRRNT" evidence="14">
    <location>
        <begin position="459"/>
        <end position="493"/>
    </location>
</feature>
<keyword evidence="4" id="KW-0433">Leucine-rich repeat</keyword>
<comment type="subunit">
    <text evidence="11">Associates with collagen and binds to collagen fibrils.</text>
</comment>
<name>A0A8M1GMX0_URSMA</name>
<keyword evidence="5" id="KW-0732">Signal</keyword>
<comment type="similarity">
    <text evidence="10">Belongs to the small leucine-rich proteoglycan (SLRP) family. SLRP class IV subfamily.</text>
</comment>
<dbReference type="CTD" id="150356"/>
<evidence type="ECO:0000256" key="2">
    <source>
        <dbReference type="ARBA" id="ARBA00022525"/>
    </source>
</evidence>
<evidence type="ECO:0000256" key="1">
    <source>
        <dbReference type="ARBA" id="ARBA00004498"/>
    </source>
</evidence>
<protein>
    <recommendedName>
        <fullName evidence="12">Chondroadherin-like protein</fullName>
    </recommendedName>
</protein>
<dbReference type="OrthoDB" id="643377at2759"/>
<dbReference type="GO" id="GO:0005886">
    <property type="term" value="C:plasma membrane"/>
    <property type="evidence" value="ECO:0007669"/>
    <property type="project" value="TreeGrafter"/>
</dbReference>
<keyword evidence="8" id="KW-0325">Glycoprotein</keyword>
<sequence>MWYQEGGASVWAAHNASHSAPSLLPGLRAQQGGSRGIQAGLAARGEAAWRGAGLSECTAWDTCPCEQLTLPPSPRPQSVSLVLLLPLLLPLGPAWHTAAQRCPQTCVCDNPRRHVACRHQNLTEVPNAIPELTQRLDLQGNMLKVIPPAAFQDLPYLTHLDLRHCQVELVAEGAFRGLGRLLLLNLASNRLSSLPQEALDGLGSLRRLELEGNMLEELRPGTFGALGALATVNLAHNALVYLPAMAFQGLTRTRRLQLSHNALSVLAPEALAGLPALRRLSLHHNELQALPGPALSQAGGLARLELGHNPFTYVGEEDGLALPGLRELMLDHGALQALDPRAFAHCPRLHTLDLRGNQLAALPPLQGPGQLRRLRLQGNPLWCGCQARPLLEWLARARVRADGTCRGPRRLGGEALDALRPADLRCPGDRAEEEEERRAAARPRAPTGAPQEADGAAQPCPRACVCAPESRHSGCESRGLRAVPRGFPNDTQLLDLRRNHFPSVPGAAFPGLGRLVSLHLQHCGITELEAGALAGLSSLIYLYLSDNQLSGLSAAALEGAPRLGYLYLERNRFLQVPGAALRALPSLFSLHLQNNAVDRLEPGDLTGLRTLRWLYLSGNRITQVSPGAIGPAPELEKLHLDRNQLQGVPTGALEGLPALLELQLSGNPLKTLPDGAFRPVGRSLQHLFLNSSGLEQISPRAFSGLGPWLQSLHLQKNQLRAMPALPHLSQLELIDLSGNPLHCDCQLLPLHRWLMGLNLRVGATCATPPSARGQRVKAATAVFETCPGWAARKAKRMSAPRPSARRTPMKGRRWTADKVGLGAGFREASVGGSGSKEPKVSGI</sequence>
<keyword evidence="2" id="KW-0964">Secreted</keyword>
<dbReference type="SMART" id="SM00082">
    <property type="entry name" value="LRRCT"/>
    <property type="match status" value="2"/>
</dbReference>
<evidence type="ECO:0000259" key="14">
    <source>
        <dbReference type="SMART" id="SM00013"/>
    </source>
</evidence>
<dbReference type="InterPro" id="IPR050541">
    <property type="entry name" value="LRR_TM_domain-containing"/>
</dbReference>
<dbReference type="KEGG" id="umr:121104371"/>
<dbReference type="SMART" id="SM00013">
    <property type="entry name" value="LRRNT"/>
    <property type="match status" value="2"/>
</dbReference>
<evidence type="ECO:0000256" key="6">
    <source>
        <dbReference type="ARBA" id="ARBA00022737"/>
    </source>
</evidence>
<dbReference type="Gene3D" id="3.80.10.10">
    <property type="entry name" value="Ribonuclease Inhibitor"/>
    <property type="match status" value="2"/>
</dbReference>
<gene>
    <name evidence="17" type="primary">CHADL</name>
</gene>
<dbReference type="FunFam" id="3.80.10.10:FF:000059">
    <property type="entry name" value="Chondroadherin like"/>
    <property type="match status" value="1"/>
</dbReference>
<dbReference type="SMART" id="SM00369">
    <property type="entry name" value="LRR_TYP"/>
    <property type="match status" value="19"/>
</dbReference>
<evidence type="ECO:0000256" key="11">
    <source>
        <dbReference type="ARBA" id="ARBA00064652"/>
    </source>
</evidence>
<evidence type="ECO:0000256" key="8">
    <source>
        <dbReference type="ARBA" id="ARBA00023180"/>
    </source>
</evidence>
<evidence type="ECO:0000313" key="17">
    <source>
        <dbReference type="RefSeq" id="XP_040493024.1"/>
    </source>
</evidence>
<dbReference type="RefSeq" id="XP_040493024.1">
    <property type="nucleotide sequence ID" value="XM_040637090.1"/>
</dbReference>
<evidence type="ECO:0000256" key="7">
    <source>
        <dbReference type="ARBA" id="ARBA00023157"/>
    </source>
</evidence>
<evidence type="ECO:0000256" key="3">
    <source>
        <dbReference type="ARBA" id="ARBA00022530"/>
    </source>
</evidence>
<dbReference type="SMART" id="SM00364">
    <property type="entry name" value="LRR_BAC"/>
    <property type="match status" value="7"/>
</dbReference>
<comment type="function">
    <text evidence="9">Potential negative modulator of chondrocyte differentiation. Inhibits collagen fibrillogenesis in vitro. May influence chondrocyte's differentiation by acting on its cellular collagenous microenvironment.</text>
</comment>
<dbReference type="PROSITE" id="PS51450">
    <property type="entry name" value="LRR"/>
    <property type="match status" value="2"/>
</dbReference>
<dbReference type="GeneID" id="121104371"/>